<evidence type="ECO:0000256" key="1">
    <source>
        <dbReference type="SAM" id="SignalP"/>
    </source>
</evidence>
<dbReference type="Gene3D" id="1.20.50.40">
    <property type="match status" value="1"/>
</dbReference>
<dbReference type="AlphaFoldDB" id="C4NXD3"/>
<keyword evidence="1" id="KW-0732">Signal</keyword>
<dbReference type="EMBL" id="FJ645718">
    <property type="protein sequence ID" value="ACQ66088.1"/>
    <property type="molecule type" value="Genomic_DNA"/>
</dbReference>
<proteinExistence type="predicted"/>
<gene>
    <name evidence="2" type="primary">ant1</name>
</gene>
<feature type="chain" id="PRO_5002940795" evidence="1">
    <location>
        <begin position="20"/>
        <end position="83"/>
    </location>
</feature>
<protein>
    <submittedName>
        <fullName evidence="2">En-1 pheromone</fullName>
    </submittedName>
</protein>
<sequence length="83" mass="9165">MTKLSIFVMIAMLVMVSTAFRFQSRMRAQTGNPEDWFTPDTCAYGDSNTAWTTCTTPGQTCYTCCSSCFDVVGEQACQMSAQC</sequence>
<evidence type="ECO:0000313" key="2">
    <source>
        <dbReference type="EMBL" id="ACQ66088.1"/>
    </source>
</evidence>
<feature type="signal peptide" evidence="1">
    <location>
        <begin position="1"/>
        <end position="19"/>
    </location>
</feature>
<name>C4NXD3_EUPNO</name>
<reference evidence="2" key="1">
    <citation type="journal article" date="2009" name="Mar. Genomics">
        <title>Characterization of the pheromone gene family of an Antarctic and Arctic protozoan ciliate, Euplotes nobilii.</title>
        <authorList>
            <person name="Vallesi A."/>
            <person name="Alimenti C."/>
            <person name="La Terza A."/>
            <person name="Di Giuseppe G."/>
            <person name="Dini F."/>
            <person name="Luporini P."/>
        </authorList>
    </citation>
    <scope>NUCLEOTIDE SEQUENCE</scope>
</reference>
<organism evidence="2">
    <name type="scientific">Euplotes nobilii</name>
    <name type="common">Ciliate</name>
    <dbReference type="NCBI Taxonomy" id="184062"/>
    <lineage>
        <taxon>Eukaryota</taxon>
        <taxon>Sar</taxon>
        <taxon>Alveolata</taxon>
        <taxon>Ciliophora</taxon>
        <taxon>Intramacronucleata</taxon>
        <taxon>Spirotrichea</taxon>
        <taxon>Hypotrichia</taxon>
        <taxon>Euplotida</taxon>
        <taxon>Euplotidae</taxon>
        <taxon>Euplotes</taxon>
    </lineage>
</organism>
<accession>C4NXD3</accession>